<feature type="transmembrane region" description="Helical" evidence="1">
    <location>
        <begin position="101"/>
        <end position="121"/>
    </location>
</feature>
<feature type="transmembrane region" description="Helical" evidence="1">
    <location>
        <begin position="133"/>
        <end position="156"/>
    </location>
</feature>
<dbReference type="OrthoDB" id="581705at2"/>
<keyword evidence="3" id="KW-1185">Reference proteome</keyword>
<protein>
    <submittedName>
        <fullName evidence="2">DUF998 domain-containing protein</fullName>
    </submittedName>
</protein>
<keyword evidence="1" id="KW-0812">Transmembrane</keyword>
<dbReference type="RefSeq" id="WP_115493335.1">
    <property type="nucleotide sequence ID" value="NZ_JACHWW010000002.1"/>
</dbReference>
<comment type="caution">
    <text evidence="2">The sequence shown here is derived from an EMBL/GenBank/DDBJ whole genome shotgun (WGS) entry which is preliminary data.</text>
</comment>
<feature type="transmembrane region" description="Helical" evidence="1">
    <location>
        <begin position="70"/>
        <end position="89"/>
    </location>
</feature>
<dbReference type="Pfam" id="PF06197">
    <property type="entry name" value="DUF998"/>
    <property type="match status" value="1"/>
</dbReference>
<organism evidence="2 3">
    <name type="scientific">Alteriqipengyuania lutimaris</name>
    <dbReference type="NCBI Taxonomy" id="1538146"/>
    <lineage>
        <taxon>Bacteria</taxon>
        <taxon>Pseudomonadati</taxon>
        <taxon>Pseudomonadota</taxon>
        <taxon>Alphaproteobacteria</taxon>
        <taxon>Sphingomonadales</taxon>
        <taxon>Erythrobacteraceae</taxon>
        <taxon>Alteriqipengyuania</taxon>
    </lineage>
</organism>
<sequence>MAIAGCAISVACDLLGASLSDRVGLASETISNLAAGEWDILSDLGIYAFVVGVLAVTIGLLRWRVTRWDWRLGAGLLVLLAVDYTLIAAYEAYSTGDGPQIHYKLVYFMGAAFPLTVLLTAGQFWEIERRLGIALYAGGVLWAIAAPFLFVAPTAWDGLYERALAFGKLGWFVTMGVMIWRDPDIVRRIPKEERS</sequence>
<evidence type="ECO:0000256" key="1">
    <source>
        <dbReference type="SAM" id="Phobius"/>
    </source>
</evidence>
<gene>
    <name evidence="2" type="ORF">DL238_15540</name>
</gene>
<evidence type="ECO:0000313" key="3">
    <source>
        <dbReference type="Proteomes" id="UP000254101"/>
    </source>
</evidence>
<keyword evidence="1" id="KW-0472">Membrane</keyword>
<accession>A0A395LIH2</accession>
<dbReference type="Proteomes" id="UP000254101">
    <property type="component" value="Unassembled WGS sequence"/>
</dbReference>
<dbReference type="InterPro" id="IPR009339">
    <property type="entry name" value="DUF998"/>
</dbReference>
<proteinExistence type="predicted"/>
<feature type="transmembrane region" description="Helical" evidence="1">
    <location>
        <begin position="44"/>
        <end position="63"/>
    </location>
</feature>
<dbReference type="EMBL" id="QRBB01000002">
    <property type="protein sequence ID" value="RDS76067.1"/>
    <property type="molecule type" value="Genomic_DNA"/>
</dbReference>
<feature type="transmembrane region" description="Helical" evidence="1">
    <location>
        <begin position="162"/>
        <end position="180"/>
    </location>
</feature>
<reference evidence="2 3" key="1">
    <citation type="submission" date="2018-07" db="EMBL/GenBank/DDBJ databases">
        <title>Erythrobacter nanhaiensis sp. nov., a novel member of the genus Erythrobacter isolated from the South China Sea.</title>
        <authorList>
            <person name="Chen X."/>
            <person name="Liu J."/>
        </authorList>
    </citation>
    <scope>NUCLEOTIDE SEQUENCE [LARGE SCALE GENOMIC DNA]</scope>
    <source>
        <strain evidence="2 3">S-5</strain>
    </source>
</reference>
<name>A0A395LIH2_9SPHN</name>
<dbReference type="AlphaFoldDB" id="A0A395LIH2"/>
<keyword evidence="1" id="KW-1133">Transmembrane helix</keyword>
<evidence type="ECO:0000313" key="2">
    <source>
        <dbReference type="EMBL" id="RDS76067.1"/>
    </source>
</evidence>